<dbReference type="InterPro" id="IPR051604">
    <property type="entry name" value="Ergot_Alk_Oxidoreductase"/>
</dbReference>
<dbReference type="EMBL" id="BHXC01000002">
    <property type="protein sequence ID" value="GCB87819.1"/>
    <property type="molecule type" value="Genomic_DNA"/>
</dbReference>
<dbReference type="InterPro" id="IPR036291">
    <property type="entry name" value="NAD(P)-bd_dom_sf"/>
</dbReference>
<dbReference type="Proteomes" id="UP000288351">
    <property type="component" value="Unassembled WGS sequence"/>
</dbReference>
<evidence type="ECO:0000313" key="3">
    <source>
        <dbReference type="Proteomes" id="UP000288351"/>
    </source>
</evidence>
<dbReference type="PANTHER" id="PTHR43162:SF1">
    <property type="entry name" value="PRESTALK A DIFFERENTIATION PROTEIN A"/>
    <property type="match status" value="1"/>
</dbReference>
<organism evidence="2 3">
    <name type="scientific">Streptomyces noursei</name>
    <name type="common">Streptomyces albulus</name>
    <dbReference type="NCBI Taxonomy" id="1971"/>
    <lineage>
        <taxon>Bacteria</taxon>
        <taxon>Bacillati</taxon>
        <taxon>Actinomycetota</taxon>
        <taxon>Actinomycetes</taxon>
        <taxon>Kitasatosporales</taxon>
        <taxon>Streptomycetaceae</taxon>
        <taxon>Streptomyces</taxon>
    </lineage>
</organism>
<dbReference type="AlphaFoldDB" id="A0A401QQW7"/>
<accession>A0A401QQW7</accession>
<evidence type="ECO:0000256" key="1">
    <source>
        <dbReference type="SAM" id="MobiDB-lite"/>
    </source>
</evidence>
<dbReference type="Gene3D" id="3.40.50.720">
    <property type="entry name" value="NAD(P)-binding Rossmann-like Domain"/>
    <property type="match status" value="1"/>
</dbReference>
<proteinExistence type="predicted"/>
<name>A0A401QQW7_STRNR</name>
<evidence type="ECO:0000313" key="2">
    <source>
        <dbReference type="EMBL" id="GCB87819.1"/>
    </source>
</evidence>
<gene>
    <name evidence="2" type="ORF">SALB_00488</name>
</gene>
<feature type="region of interest" description="Disordered" evidence="1">
    <location>
        <begin position="124"/>
        <end position="144"/>
    </location>
</feature>
<feature type="compositionally biased region" description="Polar residues" evidence="1">
    <location>
        <begin position="129"/>
        <end position="144"/>
    </location>
</feature>
<reference evidence="2 3" key="1">
    <citation type="journal article" date="2019" name="Microbiol. Resour. Announc.">
        <title>Draft Genome Sequence of the Most Traditional epsilon-Poly-l-Lysine Producer, Streptomyces albulus NBRC14147.</title>
        <authorList>
            <person name="Yamanaka K."/>
            <person name="Hamano Y."/>
        </authorList>
    </citation>
    <scope>NUCLEOTIDE SEQUENCE [LARGE SCALE GENOMIC DNA]</scope>
    <source>
        <strain evidence="2 3">NBRC 14147</strain>
    </source>
</reference>
<dbReference type="SUPFAM" id="SSF51735">
    <property type="entry name" value="NAD(P)-binding Rossmann-fold domains"/>
    <property type="match status" value="1"/>
</dbReference>
<sequence length="144" mass="15200">MGRGVGAQGRGSLGDGPAQWCGAAFIDAEDIAAVAAHALTDPTPPNTDWILTGPQALSYDAVAAVLTEVTGRPVRHRSVSVEEMRARHARVMPPEFATVLADVDRRIADGAEDRTTDAVARLTGRPPRSFTTYAEDNSDALTTS</sequence>
<dbReference type="PANTHER" id="PTHR43162">
    <property type="match status" value="1"/>
</dbReference>
<protein>
    <submittedName>
        <fullName evidence="2">Oxidoreductase</fullName>
    </submittedName>
</protein>
<comment type="caution">
    <text evidence="2">The sequence shown here is derived from an EMBL/GenBank/DDBJ whole genome shotgun (WGS) entry which is preliminary data.</text>
</comment>